<dbReference type="GO" id="GO:0005737">
    <property type="term" value="C:cytoplasm"/>
    <property type="evidence" value="ECO:0007669"/>
    <property type="project" value="TreeGrafter"/>
</dbReference>
<dbReference type="InterPro" id="IPR001251">
    <property type="entry name" value="CRAL-TRIO_dom"/>
</dbReference>
<dbReference type="PROSITE" id="PS50191">
    <property type="entry name" value="CRAL_TRIO"/>
    <property type="match status" value="1"/>
</dbReference>
<dbReference type="Pfam" id="PF00650">
    <property type="entry name" value="CRAL_TRIO"/>
    <property type="match status" value="1"/>
</dbReference>
<dbReference type="PANTHER" id="PTHR23324:SF83">
    <property type="entry name" value="SEC14-LIKE PROTEIN 2"/>
    <property type="match status" value="1"/>
</dbReference>
<reference evidence="3" key="1">
    <citation type="submission" date="2021-06" db="EMBL/GenBank/DDBJ databases">
        <authorList>
            <person name="Hodson N. C."/>
            <person name="Mongue J. A."/>
            <person name="Jaron S. K."/>
        </authorList>
    </citation>
    <scope>NUCLEOTIDE SEQUENCE</scope>
</reference>
<dbReference type="InterPro" id="IPR051064">
    <property type="entry name" value="SEC14/CRAL-TRIO_domain"/>
</dbReference>
<organism evidence="3 4">
    <name type="scientific">Allacma fusca</name>
    <dbReference type="NCBI Taxonomy" id="39272"/>
    <lineage>
        <taxon>Eukaryota</taxon>
        <taxon>Metazoa</taxon>
        <taxon>Ecdysozoa</taxon>
        <taxon>Arthropoda</taxon>
        <taxon>Hexapoda</taxon>
        <taxon>Collembola</taxon>
        <taxon>Symphypleona</taxon>
        <taxon>Sminthuridae</taxon>
        <taxon>Allacma</taxon>
    </lineage>
</organism>
<proteinExistence type="predicted"/>
<dbReference type="PANTHER" id="PTHR23324">
    <property type="entry name" value="SEC14 RELATED PROTEIN"/>
    <property type="match status" value="1"/>
</dbReference>
<evidence type="ECO:0000259" key="2">
    <source>
        <dbReference type="PROSITE" id="PS50191"/>
    </source>
</evidence>
<dbReference type="Proteomes" id="UP000708208">
    <property type="component" value="Unassembled WGS sequence"/>
</dbReference>
<dbReference type="CDD" id="cd00170">
    <property type="entry name" value="SEC14"/>
    <property type="match status" value="1"/>
</dbReference>
<feature type="domain" description="CRAL-TRIO" evidence="2">
    <location>
        <begin position="36"/>
        <end position="223"/>
    </location>
</feature>
<feature type="chain" id="PRO_5035275173" description="CRAL-TRIO domain-containing protein" evidence="1">
    <location>
        <begin position="20"/>
        <end position="224"/>
    </location>
</feature>
<evidence type="ECO:0000313" key="3">
    <source>
        <dbReference type="EMBL" id="CAG7834527.1"/>
    </source>
</evidence>
<dbReference type="AlphaFoldDB" id="A0A8J2LEP3"/>
<keyword evidence="1" id="KW-0732">Signal</keyword>
<keyword evidence="4" id="KW-1185">Reference proteome</keyword>
<evidence type="ECO:0000313" key="4">
    <source>
        <dbReference type="Proteomes" id="UP000708208"/>
    </source>
</evidence>
<feature type="non-terminal residue" evidence="3">
    <location>
        <position position="224"/>
    </location>
</feature>
<accession>A0A8J2LEP3</accession>
<gene>
    <name evidence="3" type="ORF">AFUS01_LOCUS44025</name>
</gene>
<name>A0A8J2LEP3_9HEXA</name>
<comment type="caution">
    <text evidence="3">The sequence shown here is derived from an EMBL/GenBank/DDBJ whole genome shotgun (WGS) entry which is preliminary data.</text>
</comment>
<dbReference type="EMBL" id="CAJVCH010570271">
    <property type="protein sequence ID" value="CAG7834527.1"/>
    <property type="molecule type" value="Genomic_DNA"/>
</dbReference>
<feature type="signal peptide" evidence="1">
    <location>
        <begin position="1"/>
        <end position="19"/>
    </location>
</feature>
<sequence>MQVFSIVALLYIAVAYGDAQLLQLTEEQQELLKFETPKDVRKIYPYYLSGYDEEGSPIWILELGQWDVRKAVETGGDLLENTNKWFQQMSLQIHISAYNSSEGENKQVNVIVDLDGFSIQQIGHAPTVQFILSEMQEMEKKAQNGNLKAAFIINANSLFNKFWASGKSVLGVLVNSTKLYVIHTVNFAASNNLTESEIFAYDVPVQIQDEFLYFLSGYDEDGAP</sequence>
<protein>
    <recommendedName>
        <fullName evidence="2">CRAL-TRIO domain-containing protein</fullName>
    </recommendedName>
</protein>
<evidence type="ECO:0000256" key="1">
    <source>
        <dbReference type="SAM" id="SignalP"/>
    </source>
</evidence>